<dbReference type="PANTHER" id="PTHR34351">
    <property type="entry name" value="SLR1927 PROTEIN-RELATED"/>
    <property type="match status" value="1"/>
</dbReference>
<name>A0A4S3TQ75_9EURY</name>
<dbReference type="PANTHER" id="PTHR34351:SF1">
    <property type="entry name" value="SLR1927 PROTEIN"/>
    <property type="match status" value="1"/>
</dbReference>
<evidence type="ECO:0000256" key="1">
    <source>
        <dbReference type="SAM" id="Phobius"/>
    </source>
</evidence>
<keyword evidence="1" id="KW-0812">Transmembrane</keyword>
<gene>
    <name evidence="2" type="ORF">D8Y22_09285</name>
</gene>
<keyword evidence="3" id="KW-1185">Reference proteome</keyword>
<proteinExistence type="predicted"/>
<dbReference type="Proteomes" id="UP000318864">
    <property type="component" value="Unassembled WGS sequence"/>
</dbReference>
<dbReference type="OrthoDB" id="313155at2157"/>
<organism evidence="2 3">
    <name type="scientific">Salinadaptatus halalkaliphilus</name>
    <dbReference type="NCBI Taxonomy" id="2419781"/>
    <lineage>
        <taxon>Archaea</taxon>
        <taxon>Methanobacteriati</taxon>
        <taxon>Methanobacteriota</taxon>
        <taxon>Stenosarchaea group</taxon>
        <taxon>Halobacteria</taxon>
        <taxon>Halobacteriales</taxon>
        <taxon>Natrialbaceae</taxon>
        <taxon>Salinadaptatus</taxon>
    </lineage>
</organism>
<dbReference type="AlphaFoldDB" id="A0A4S3TQ75"/>
<evidence type="ECO:0000313" key="3">
    <source>
        <dbReference type="Proteomes" id="UP000318864"/>
    </source>
</evidence>
<evidence type="ECO:0000313" key="2">
    <source>
        <dbReference type="EMBL" id="THE65365.1"/>
    </source>
</evidence>
<keyword evidence="1" id="KW-0472">Membrane</keyword>
<feature type="transmembrane region" description="Helical" evidence="1">
    <location>
        <begin position="31"/>
        <end position="50"/>
    </location>
</feature>
<accession>A0A4S3TQ75</accession>
<sequence length="334" mass="35693">MRLTRRGWTVLATVVAALALSWQYGPRSLNAIVVPLVIVFVAGLAAVALYDRPSVERQPIDDGPVGDHRTVTVTVDTDATVAATIRDTVGDGLAAVDGEPVAETTLEGETRLRYDVALEERGERTVGPLSITVTDIFGLFRRRFDDDATSMVVVYPPVYELSGDAARAVRSQGNAAREDRDEFDHLRAYQRGDPMRDVNWKATAKRADGDLVVTEHLADAAVGSISLAGECSPAHADELTSALASIATDLLAGGIDVGVTLGDDACPPGGGSRHRRDILAMLAVSDGGDLDHDRRREADVLVRTDDDGTTVVVDDTEREFERFRDGSDPSGVAA</sequence>
<protein>
    <submittedName>
        <fullName evidence="2">DUF58 domain-containing protein</fullName>
    </submittedName>
</protein>
<reference evidence="2 3" key="1">
    <citation type="submission" date="2018-10" db="EMBL/GenBank/DDBJ databases">
        <title>Natronolimnobius sp. XQ-INN 246 isolated from Inner Mongolia Autonomous Region of China.</title>
        <authorList>
            <person name="Xue Q."/>
        </authorList>
    </citation>
    <scope>NUCLEOTIDE SEQUENCE [LARGE SCALE GENOMIC DNA]</scope>
    <source>
        <strain evidence="2 3">XQ-INN 246</strain>
    </source>
</reference>
<comment type="caution">
    <text evidence="2">The sequence shown here is derived from an EMBL/GenBank/DDBJ whole genome shotgun (WGS) entry which is preliminary data.</text>
</comment>
<dbReference type="RefSeq" id="WP_141464409.1">
    <property type="nucleotide sequence ID" value="NZ_RBZW01000021.1"/>
</dbReference>
<dbReference type="EMBL" id="RBZW01000021">
    <property type="protein sequence ID" value="THE65365.1"/>
    <property type="molecule type" value="Genomic_DNA"/>
</dbReference>
<keyword evidence="1" id="KW-1133">Transmembrane helix</keyword>